<gene>
    <name evidence="1" type="ORF">NGRA_0955</name>
</gene>
<proteinExistence type="predicted"/>
<sequence>MEKDLEQHELLGGFKVPVQVGLAVLDDGKIITNPSKKHVDLSGCQWVIGAIQETADTRNKMRVIKDTTMESISDALSEMVKPESVIKTNNHPSFAKAIESISCTHSIVKKTPGHKDNKLSSNLLAHLKRRHAIRKTNTDPEGLADLVLDFS</sequence>
<name>A0A9P6H229_9MICR</name>
<evidence type="ECO:0000313" key="2">
    <source>
        <dbReference type="Proteomes" id="UP000740883"/>
    </source>
</evidence>
<reference evidence="1 2" key="1">
    <citation type="journal article" date="2020" name="Genome Biol. Evol.">
        <title>Comparative genomics of strictly vertically transmitted, feminizing microsporidia endosymbionts of amphipod crustaceans.</title>
        <authorList>
            <person name="Cormier A."/>
            <person name="Chebbi M.A."/>
            <person name="Giraud I."/>
            <person name="Wattier R."/>
            <person name="Teixeira M."/>
            <person name="Gilbert C."/>
            <person name="Rigaud T."/>
            <person name="Cordaux R."/>
        </authorList>
    </citation>
    <scope>NUCLEOTIDE SEQUENCE [LARGE SCALE GENOMIC DNA]</scope>
    <source>
        <strain evidence="1 2">Ou3-Ou53</strain>
    </source>
</reference>
<dbReference type="AlphaFoldDB" id="A0A9P6H229"/>
<dbReference type="Proteomes" id="UP000740883">
    <property type="component" value="Unassembled WGS sequence"/>
</dbReference>
<comment type="caution">
    <text evidence="1">The sequence shown here is derived from an EMBL/GenBank/DDBJ whole genome shotgun (WGS) entry which is preliminary data.</text>
</comment>
<organism evidence="1 2">
    <name type="scientific">Nosema granulosis</name>
    <dbReference type="NCBI Taxonomy" id="83296"/>
    <lineage>
        <taxon>Eukaryota</taxon>
        <taxon>Fungi</taxon>
        <taxon>Fungi incertae sedis</taxon>
        <taxon>Microsporidia</taxon>
        <taxon>Nosematidae</taxon>
        <taxon>Nosema</taxon>
    </lineage>
</organism>
<accession>A0A9P6H229</accession>
<protein>
    <submittedName>
        <fullName evidence="1">Uncharacterized protein</fullName>
    </submittedName>
</protein>
<dbReference type="EMBL" id="SBJO01000048">
    <property type="protein sequence ID" value="KAF9763919.1"/>
    <property type="molecule type" value="Genomic_DNA"/>
</dbReference>
<keyword evidence="2" id="KW-1185">Reference proteome</keyword>
<evidence type="ECO:0000313" key="1">
    <source>
        <dbReference type="EMBL" id="KAF9763919.1"/>
    </source>
</evidence>